<dbReference type="EMBL" id="MDTU01000007">
    <property type="protein sequence ID" value="ODN41059.1"/>
    <property type="molecule type" value="Genomic_DNA"/>
</dbReference>
<evidence type="ECO:0000256" key="1">
    <source>
        <dbReference type="SAM" id="MobiDB-lite"/>
    </source>
</evidence>
<comment type="caution">
    <text evidence="2">The sequence shown here is derived from an EMBL/GenBank/DDBJ whole genome shotgun (WGS) entry which is preliminary data.</text>
</comment>
<sequence length="210" mass="23514">MKEELSKKLLPVLMKEYGFDIYQVTAFLSGLQDDKAEILIKAHEEKILAQHFSSFNPDEDQSGYKGGHKGKGWKFILEASKKNSDLSQKIKFEVAKLNESRKTTEGGMPDSEVSDSNPNNPTRSNLADIVEYAKGQQHHLAKRYLDQQVKDNEEALRKQLHEDGGLGAPRLTAQNPQTQSAQKSTPACLFFAVQDKVVNAVKTLFHTPTL</sequence>
<dbReference type="Proteomes" id="UP000094329">
    <property type="component" value="Unassembled WGS sequence"/>
</dbReference>
<proteinExistence type="predicted"/>
<reference evidence="2 3" key="1">
    <citation type="submission" date="2016-08" db="EMBL/GenBank/DDBJ databases">
        <title>Draft genome sequence of Candidatus Piscirickettsia litoralis, from seawater.</title>
        <authorList>
            <person name="Wan X."/>
            <person name="Lee A.J."/>
            <person name="Hou S."/>
            <person name="Donachie S.P."/>
        </authorList>
    </citation>
    <scope>NUCLEOTIDE SEQUENCE [LARGE SCALE GENOMIC DNA]</scope>
    <source>
        <strain evidence="2 3">Y2</strain>
    </source>
</reference>
<protein>
    <submittedName>
        <fullName evidence="2">Uncharacterized protein</fullName>
    </submittedName>
</protein>
<organism evidence="2 3">
    <name type="scientific">Piscirickettsia litoralis</name>
    <dbReference type="NCBI Taxonomy" id="1891921"/>
    <lineage>
        <taxon>Bacteria</taxon>
        <taxon>Pseudomonadati</taxon>
        <taxon>Pseudomonadota</taxon>
        <taxon>Gammaproteobacteria</taxon>
        <taxon>Thiotrichales</taxon>
        <taxon>Piscirickettsiaceae</taxon>
        <taxon>Piscirickettsia</taxon>
    </lineage>
</organism>
<accession>A0ABX2ZWR8</accession>
<dbReference type="RefSeq" id="WP_069314458.1">
    <property type="nucleotide sequence ID" value="NZ_MDTU01000007.1"/>
</dbReference>
<gene>
    <name evidence="2" type="ORF">BGC07_18095</name>
</gene>
<feature type="region of interest" description="Disordered" evidence="1">
    <location>
        <begin position="99"/>
        <end position="121"/>
    </location>
</feature>
<keyword evidence="3" id="KW-1185">Reference proteome</keyword>
<evidence type="ECO:0000313" key="3">
    <source>
        <dbReference type="Proteomes" id="UP000094329"/>
    </source>
</evidence>
<name>A0ABX2ZWR8_9GAMM</name>
<evidence type="ECO:0000313" key="2">
    <source>
        <dbReference type="EMBL" id="ODN41059.1"/>
    </source>
</evidence>